<evidence type="ECO:0000313" key="2">
    <source>
        <dbReference type="Proteomes" id="UP000324974"/>
    </source>
</evidence>
<reference evidence="2" key="1">
    <citation type="submission" date="2019-08" db="EMBL/GenBank/DDBJ databases">
        <title>Limnoglobus roseus gen. nov., sp. nov., a novel freshwater planctomycete with a giant genome from the family Gemmataceae.</title>
        <authorList>
            <person name="Kulichevskaya I.S."/>
            <person name="Naumoff D.G."/>
            <person name="Miroshnikov K."/>
            <person name="Ivanova A."/>
            <person name="Philippov D.A."/>
            <person name="Hakobyan A."/>
            <person name="Rijpstra I.C."/>
            <person name="Sinninghe Damste J.S."/>
            <person name="Liesack W."/>
            <person name="Dedysh S.N."/>
        </authorList>
    </citation>
    <scope>NUCLEOTIDE SEQUENCE [LARGE SCALE GENOMIC DNA]</scope>
    <source>
        <strain evidence="2">PX52</strain>
    </source>
</reference>
<accession>A0A5C1A854</accession>
<gene>
    <name evidence="1" type="ORF">PX52LOC_02433</name>
</gene>
<dbReference type="AlphaFoldDB" id="A0A5C1A854"/>
<evidence type="ECO:0000313" key="1">
    <source>
        <dbReference type="EMBL" id="QEL15509.1"/>
    </source>
</evidence>
<organism evidence="1 2">
    <name type="scientific">Limnoglobus roseus</name>
    <dbReference type="NCBI Taxonomy" id="2598579"/>
    <lineage>
        <taxon>Bacteria</taxon>
        <taxon>Pseudomonadati</taxon>
        <taxon>Planctomycetota</taxon>
        <taxon>Planctomycetia</taxon>
        <taxon>Gemmatales</taxon>
        <taxon>Gemmataceae</taxon>
        <taxon>Limnoglobus</taxon>
    </lineage>
</organism>
<dbReference type="EMBL" id="CP042425">
    <property type="protein sequence ID" value="QEL15509.1"/>
    <property type="molecule type" value="Genomic_DNA"/>
</dbReference>
<dbReference type="RefSeq" id="WP_149110316.1">
    <property type="nucleotide sequence ID" value="NZ_CP042425.1"/>
</dbReference>
<dbReference type="OrthoDB" id="253459at2"/>
<sequence length="526" mass="57929">MKRLRWPLLIVAICSPLALIVYGVRIPGLAPTEYASPRSVPEGDQEVAWFNTTTSGSSWERFIAGIRRTAGAVPGLTVDDSAAFLDQTATVPEVVLRLADRPHALRIRWYKLSGEHSPAYWCRLLAQRSPAPLAIFGGGSSDRARDMALALAHQLDWLGQRPLFFITNASAEKVHTGVEESDNPDEAGGQTTDLLRIYEGRTYRFCFNNKQMAEAMLDFLWQSPNLRPRLLAEDALLAAGSGLLAATQAPIKPTVFYVDWDDDPYSADLISQFREILYSPTGPKPTPTLSGWQVPFSVGGYYNPNRREEEVADAMLKELHKLPPQRSLLVMPTVAAPARRMLRTLCGASPGLGRKIVAINGDGMGVNTILRDGEFAWPVRSLPVPMILFSHSNPIGWDDGPTVEGGFRLDPPNSTEDVLHASEMVRTLIRAAFGEAATEPIVASGDELAARLRKLQPAVFDDTGNRFGGRGEYVCLVRPKFEDEDEAGLPEAAFEVWRRSQRRGWQLVGTRPLNRTSRVETGSGTP</sequence>
<proteinExistence type="predicted"/>
<dbReference type="KEGG" id="lrs:PX52LOC_02433"/>
<dbReference type="Proteomes" id="UP000324974">
    <property type="component" value="Chromosome"/>
</dbReference>
<name>A0A5C1A854_9BACT</name>
<keyword evidence="2" id="KW-1185">Reference proteome</keyword>
<protein>
    <submittedName>
        <fullName evidence="1">Uncharacterized protein</fullName>
    </submittedName>
</protein>